<evidence type="ECO:0000259" key="9">
    <source>
        <dbReference type="PROSITE" id="PS50850"/>
    </source>
</evidence>
<dbReference type="Proteomes" id="UP000290540">
    <property type="component" value="Unassembled WGS sequence"/>
</dbReference>
<evidence type="ECO:0000256" key="5">
    <source>
        <dbReference type="ARBA" id="ARBA00023180"/>
    </source>
</evidence>
<feature type="transmembrane region" description="Helical" evidence="8">
    <location>
        <begin position="448"/>
        <end position="468"/>
    </location>
</feature>
<dbReference type="PROSITE" id="PS50850">
    <property type="entry name" value="MFS"/>
    <property type="match status" value="1"/>
</dbReference>
<proteinExistence type="inferred from homology"/>
<evidence type="ECO:0000256" key="2">
    <source>
        <dbReference type="ARBA" id="ARBA00022692"/>
    </source>
</evidence>
<comment type="caution">
    <text evidence="10">The sequence shown here is derived from an EMBL/GenBank/DDBJ whole genome shotgun (WGS) entry which is preliminary data.</text>
</comment>
<gene>
    <name evidence="10" type="ORF">BFJ63_vAg17488</name>
</gene>
<dbReference type="FunFam" id="1.20.1250.20:FF:000011">
    <property type="entry name" value="MFS multidrug transporter, putative"/>
    <property type="match status" value="1"/>
</dbReference>
<dbReference type="GO" id="GO:0005886">
    <property type="term" value="C:plasma membrane"/>
    <property type="evidence" value="ECO:0007669"/>
    <property type="project" value="TreeGrafter"/>
</dbReference>
<protein>
    <recommendedName>
        <fullName evidence="9">Major facilitator superfamily (MFS) profile domain-containing protein</fullName>
    </recommendedName>
</protein>
<keyword evidence="2 8" id="KW-0812">Transmembrane</keyword>
<name>A0A4Q2UYR9_FUSOX</name>
<organism evidence="10 11">
    <name type="scientific">Fusarium oxysporum f. sp. narcissi</name>
    <dbReference type="NCBI Taxonomy" id="451672"/>
    <lineage>
        <taxon>Eukaryota</taxon>
        <taxon>Fungi</taxon>
        <taxon>Dikarya</taxon>
        <taxon>Ascomycota</taxon>
        <taxon>Pezizomycotina</taxon>
        <taxon>Sordariomycetes</taxon>
        <taxon>Hypocreomycetidae</taxon>
        <taxon>Hypocreales</taxon>
        <taxon>Nectriaceae</taxon>
        <taxon>Fusarium</taxon>
        <taxon>Fusarium oxysporum species complex</taxon>
    </lineage>
</organism>
<feature type="transmembrane region" description="Helical" evidence="8">
    <location>
        <begin position="413"/>
        <end position="436"/>
    </location>
</feature>
<keyword evidence="5" id="KW-0325">Glycoprotein</keyword>
<reference evidence="10 11" key="1">
    <citation type="submission" date="2016-12" db="EMBL/GenBank/DDBJ databases">
        <title>Draft genome sequence of Fusarium oxysporum causing rot on Narcissus.</title>
        <authorList>
            <person name="Armitage A.D."/>
            <person name="Taylor A."/>
            <person name="Clarkson J.P."/>
            <person name="Harrison R.J."/>
            <person name="Jackson A.C."/>
        </authorList>
    </citation>
    <scope>NUCLEOTIDE SEQUENCE [LARGE SCALE GENOMIC DNA]</scope>
    <source>
        <strain evidence="10 11">N139</strain>
    </source>
</reference>
<comment type="subcellular location">
    <subcellularLocation>
        <location evidence="1">Membrane</location>
        <topology evidence="1">Multi-pass membrane protein</topology>
    </subcellularLocation>
</comment>
<dbReference type="InterPro" id="IPR036259">
    <property type="entry name" value="MFS_trans_sf"/>
</dbReference>
<evidence type="ECO:0000256" key="4">
    <source>
        <dbReference type="ARBA" id="ARBA00023136"/>
    </source>
</evidence>
<dbReference type="SUPFAM" id="SSF103473">
    <property type="entry name" value="MFS general substrate transporter"/>
    <property type="match status" value="1"/>
</dbReference>
<dbReference type="InterPro" id="IPR011701">
    <property type="entry name" value="MFS"/>
</dbReference>
<dbReference type="EMBL" id="MQTW01000569">
    <property type="protein sequence ID" value="RYC79631.1"/>
    <property type="molecule type" value="Genomic_DNA"/>
</dbReference>
<evidence type="ECO:0000256" key="1">
    <source>
        <dbReference type="ARBA" id="ARBA00004141"/>
    </source>
</evidence>
<feature type="domain" description="Major facilitator superfamily (MFS) profile" evidence="9">
    <location>
        <begin position="43"/>
        <end position="472"/>
    </location>
</feature>
<evidence type="ECO:0000256" key="6">
    <source>
        <dbReference type="ARBA" id="ARBA00038459"/>
    </source>
</evidence>
<feature type="transmembrane region" description="Helical" evidence="8">
    <location>
        <begin position="380"/>
        <end position="401"/>
    </location>
</feature>
<evidence type="ECO:0000256" key="7">
    <source>
        <dbReference type="ARBA" id="ARBA00054466"/>
    </source>
</evidence>
<feature type="transmembrane region" description="Helical" evidence="8">
    <location>
        <begin position="353"/>
        <end position="374"/>
    </location>
</feature>
<feature type="transmembrane region" description="Helical" evidence="8">
    <location>
        <begin position="41"/>
        <end position="61"/>
    </location>
</feature>
<dbReference type="PANTHER" id="PTHR23502">
    <property type="entry name" value="MAJOR FACILITATOR SUPERFAMILY"/>
    <property type="match status" value="1"/>
</dbReference>
<feature type="transmembrane region" description="Helical" evidence="8">
    <location>
        <begin position="81"/>
        <end position="100"/>
    </location>
</feature>
<dbReference type="Pfam" id="PF07690">
    <property type="entry name" value="MFS_1"/>
    <property type="match status" value="1"/>
</dbReference>
<evidence type="ECO:0000313" key="11">
    <source>
        <dbReference type="Proteomes" id="UP000290540"/>
    </source>
</evidence>
<dbReference type="PANTHER" id="PTHR23502:SF158">
    <property type="entry name" value="MULTIDRUG TRANSPORTER, PUTATIVE (AFU_ORTHOLOGUE AFUA_3G01890)-RELATED"/>
    <property type="match status" value="1"/>
</dbReference>
<feature type="transmembrane region" description="Helical" evidence="8">
    <location>
        <begin position="274"/>
        <end position="300"/>
    </location>
</feature>
<evidence type="ECO:0000256" key="3">
    <source>
        <dbReference type="ARBA" id="ARBA00022989"/>
    </source>
</evidence>
<evidence type="ECO:0000256" key="8">
    <source>
        <dbReference type="SAM" id="Phobius"/>
    </source>
</evidence>
<comment type="similarity">
    <text evidence="6">Belongs to the major facilitator superfamily. DHA1 family. Polyamines/proton antiporter (TC 2.A.1.2.16) subfamily.</text>
</comment>
<evidence type="ECO:0000313" key="10">
    <source>
        <dbReference type="EMBL" id="RYC79631.1"/>
    </source>
</evidence>
<keyword evidence="3 8" id="KW-1133">Transmembrane helix</keyword>
<keyword evidence="4 8" id="KW-0472">Membrane</keyword>
<feature type="transmembrane region" description="Helical" evidence="8">
    <location>
        <begin position="138"/>
        <end position="159"/>
    </location>
</feature>
<dbReference type="Gene3D" id="1.20.1250.20">
    <property type="entry name" value="MFS general substrate transporter like domains"/>
    <property type="match status" value="1"/>
</dbReference>
<dbReference type="InterPro" id="IPR020846">
    <property type="entry name" value="MFS_dom"/>
</dbReference>
<accession>A0A4Q2UYR9</accession>
<dbReference type="AlphaFoldDB" id="A0A4Q2UYR9"/>
<comment type="function">
    <text evidence="7">Efflux pump involved in export of fusaric acid, a mycotoxin with low to moderate toxicity to animals and humans, but with high phytotoxic properties. Constitutes a self-protecting mechanism of the fungus against critical levels of FSA within the cell.</text>
</comment>
<sequence length="497" mass="53850">MESGFSDRTLEGSGTISDPFLVRFPPGDARNPINFSLVKKWTITSIVTMSVFCVAMTSSAYSGSSNLTKQEFNLSYEVNALGVSLFVLGFAIGPCVWAPLSELYGRQILFIATYGVLTACVAGSAAADSAATLLVLRFLGGMFGASPLTNAGGVVADLFPPSHRGLGMAIFCTAPFLGPVLGPLVAGFISMSLGWRWVQGVMAIFCGVIWIVGSLSLPETYAPVLLQRRARHLSRTTSKIYISILQKDHGKTKASTIFTRTVQRPWVLLFAEPIVLVSSTYMAILYGTLYMMFGAFPIIFQEQRGWSAGTGGLAFIGVAVGMLLGLGCSILDNKRYQNLQKGKYQGAHPPPEVRLPPAIIGALALPVGLFSFAWTSLPSLHWSISIITAAPFGFGMVLVFLPIMNYLIDAYTVYAASVLAASAMLRAFFGAAFPLFTRKMYTNLGVQWATSIPAFLSIICLPFPLLMYKYGERVRIHCKYAKEAAFIKARLDEDNQS</sequence>
<feature type="transmembrane region" description="Helical" evidence="8">
    <location>
        <begin position="166"/>
        <end position="189"/>
    </location>
</feature>
<feature type="transmembrane region" description="Helical" evidence="8">
    <location>
        <begin position="107"/>
        <end position="126"/>
    </location>
</feature>
<feature type="transmembrane region" description="Helical" evidence="8">
    <location>
        <begin position="312"/>
        <end position="332"/>
    </location>
</feature>
<dbReference type="GO" id="GO:0022857">
    <property type="term" value="F:transmembrane transporter activity"/>
    <property type="evidence" value="ECO:0007669"/>
    <property type="project" value="InterPro"/>
</dbReference>
<dbReference type="CDD" id="cd17323">
    <property type="entry name" value="MFS_Tpo1_MDR_like"/>
    <property type="match status" value="1"/>
</dbReference>